<name>A0A347ZU31_9CHLR</name>
<feature type="binding site" evidence="4">
    <location>
        <position position="62"/>
    </location>
    <ligand>
        <name>molybdate</name>
        <dbReference type="ChEBI" id="CHEBI:36264"/>
    </ligand>
</feature>
<dbReference type="PIRSF" id="PIRSF004846">
    <property type="entry name" value="ModA"/>
    <property type="match status" value="1"/>
</dbReference>
<organism evidence="6 7">
    <name type="scientific">Pelolinea submarina</name>
    <dbReference type="NCBI Taxonomy" id="913107"/>
    <lineage>
        <taxon>Bacteria</taxon>
        <taxon>Bacillati</taxon>
        <taxon>Chloroflexota</taxon>
        <taxon>Anaerolineae</taxon>
        <taxon>Anaerolineales</taxon>
        <taxon>Anaerolineaceae</taxon>
        <taxon>Pelolinea</taxon>
    </lineage>
</organism>
<dbReference type="InterPro" id="IPR050682">
    <property type="entry name" value="ModA/WtpA"/>
</dbReference>
<dbReference type="OrthoDB" id="9785015at2"/>
<gene>
    <name evidence="6" type="ORF">DFR64_0463</name>
</gene>
<feature type="signal peptide" evidence="5">
    <location>
        <begin position="1"/>
        <end position="22"/>
    </location>
</feature>
<protein>
    <submittedName>
        <fullName evidence="6">Molybdate transport system substrate-binding protein</fullName>
    </submittedName>
</protein>
<dbReference type="EMBL" id="QUMS01000001">
    <property type="protein sequence ID" value="REG10604.1"/>
    <property type="molecule type" value="Genomic_DNA"/>
</dbReference>
<dbReference type="PANTHER" id="PTHR30632">
    <property type="entry name" value="MOLYBDATE-BINDING PERIPLASMIC PROTEIN"/>
    <property type="match status" value="1"/>
</dbReference>
<dbReference type="PANTHER" id="PTHR30632:SF0">
    <property type="entry name" value="SULFATE-BINDING PROTEIN"/>
    <property type="match status" value="1"/>
</dbReference>
<dbReference type="InterPro" id="IPR005950">
    <property type="entry name" value="ModA"/>
</dbReference>
<feature type="chain" id="PRO_5030063637" evidence="5">
    <location>
        <begin position="23"/>
        <end position="292"/>
    </location>
</feature>
<evidence type="ECO:0000256" key="4">
    <source>
        <dbReference type="PIRSR" id="PIRSR004846-1"/>
    </source>
</evidence>
<feature type="binding site" evidence="4">
    <location>
        <position position="224"/>
    </location>
    <ligand>
        <name>molybdate</name>
        <dbReference type="ChEBI" id="CHEBI:36264"/>
    </ligand>
</feature>
<dbReference type="Gene3D" id="3.40.190.10">
    <property type="entry name" value="Periplasmic binding protein-like II"/>
    <property type="match status" value="2"/>
</dbReference>
<dbReference type="Pfam" id="PF13531">
    <property type="entry name" value="SBP_bac_11"/>
    <property type="match status" value="1"/>
</dbReference>
<dbReference type="RefSeq" id="WP_116223772.1">
    <property type="nucleotide sequence ID" value="NZ_AP018437.1"/>
</dbReference>
<evidence type="ECO:0000313" key="7">
    <source>
        <dbReference type="Proteomes" id="UP000256388"/>
    </source>
</evidence>
<dbReference type="SUPFAM" id="SSF53850">
    <property type="entry name" value="Periplasmic binding protein-like II"/>
    <property type="match status" value="1"/>
</dbReference>
<proteinExistence type="inferred from homology"/>
<feature type="binding site" evidence="4">
    <location>
        <position position="90"/>
    </location>
    <ligand>
        <name>molybdate</name>
        <dbReference type="ChEBI" id="CHEBI:36264"/>
    </ligand>
</feature>
<dbReference type="CDD" id="cd13538">
    <property type="entry name" value="PBP2_ModA_like_1"/>
    <property type="match status" value="1"/>
</dbReference>
<reference evidence="6 7" key="1">
    <citation type="submission" date="2018-08" db="EMBL/GenBank/DDBJ databases">
        <title>Genomic Encyclopedia of Type Strains, Phase IV (KMG-IV): sequencing the most valuable type-strain genomes for metagenomic binning, comparative biology and taxonomic classification.</title>
        <authorList>
            <person name="Goeker M."/>
        </authorList>
    </citation>
    <scope>NUCLEOTIDE SEQUENCE [LARGE SCALE GENOMIC DNA]</scope>
    <source>
        <strain evidence="6 7">DSM 23923</strain>
    </source>
</reference>
<keyword evidence="2 4" id="KW-0479">Metal-binding</keyword>
<dbReference type="GO" id="GO:0030973">
    <property type="term" value="F:molybdate ion binding"/>
    <property type="evidence" value="ECO:0007669"/>
    <property type="project" value="TreeGrafter"/>
</dbReference>
<feature type="binding site" evidence="4">
    <location>
        <position position="206"/>
    </location>
    <ligand>
        <name>molybdate</name>
        <dbReference type="ChEBI" id="CHEBI:36264"/>
    </ligand>
</feature>
<dbReference type="PROSITE" id="PS51257">
    <property type="entry name" value="PROKAR_LIPOPROTEIN"/>
    <property type="match status" value="1"/>
</dbReference>
<accession>A0A347ZU31</accession>
<dbReference type="GO" id="GO:0015689">
    <property type="term" value="P:molybdate ion transport"/>
    <property type="evidence" value="ECO:0007669"/>
    <property type="project" value="InterPro"/>
</dbReference>
<comment type="caution">
    <text evidence="6">The sequence shown here is derived from an EMBL/GenBank/DDBJ whole genome shotgun (WGS) entry which is preliminary data.</text>
</comment>
<keyword evidence="3 5" id="KW-0732">Signal</keyword>
<dbReference type="GO" id="GO:0046872">
    <property type="term" value="F:metal ion binding"/>
    <property type="evidence" value="ECO:0007669"/>
    <property type="project" value="UniProtKB-KW"/>
</dbReference>
<evidence type="ECO:0000256" key="5">
    <source>
        <dbReference type="SAM" id="SignalP"/>
    </source>
</evidence>
<keyword evidence="7" id="KW-1185">Reference proteome</keyword>
<dbReference type="NCBIfam" id="TIGR01256">
    <property type="entry name" value="modA"/>
    <property type="match status" value="1"/>
</dbReference>
<keyword evidence="4" id="KW-0500">Molybdenum</keyword>
<evidence type="ECO:0000313" key="6">
    <source>
        <dbReference type="EMBL" id="REG10604.1"/>
    </source>
</evidence>
<dbReference type="Proteomes" id="UP000256388">
    <property type="component" value="Unassembled WGS sequence"/>
</dbReference>
<evidence type="ECO:0000256" key="3">
    <source>
        <dbReference type="ARBA" id="ARBA00022729"/>
    </source>
</evidence>
<comment type="similarity">
    <text evidence="1">Belongs to the bacterial solute-binding protein ModA family.</text>
</comment>
<sequence length="292" mass="30201">MRSKILSILMLGLLLLSAACSAQPAASVPTEAVEEQAAAPAAEAEAEAPAEARTLTVLAAASLTESFTELGQLFEAQNEGVTVALSFAGSQALAEQLGQGAAADVFASASTKYMTAVVDAGRVNADDAQTFAYNKLVVIYPKDNPGELTQLQDLAKSGLMVILADETVPVGKYSQEFLDKASADESFGSDFKENVLANVVSFEDNVKAVVTKITLGEADAGIVYVTDITADAAESIGTLDIPDELNSIGTYPIAPVADSQNADLAASFVSFVLSDEGQAVLAKYGFVNATAE</sequence>
<evidence type="ECO:0000256" key="1">
    <source>
        <dbReference type="ARBA" id="ARBA00009175"/>
    </source>
</evidence>
<evidence type="ECO:0000256" key="2">
    <source>
        <dbReference type="ARBA" id="ARBA00022723"/>
    </source>
</evidence>
<dbReference type="AlphaFoldDB" id="A0A347ZU31"/>